<feature type="compositionally biased region" description="Pro residues" evidence="1">
    <location>
        <begin position="52"/>
        <end position="65"/>
    </location>
</feature>
<dbReference type="HOGENOM" id="CLU_095786_0_0_1"/>
<feature type="region of interest" description="Disordered" evidence="1">
    <location>
        <begin position="1"/>
        <end position="79"/>
    </location>
</feature>
<evidence type="ECO:0000313" key="2">
    <source>
        <dbReference type="EMBL" id="EXJ73632.1"/>
    </source>
</evidence>
<feature type="compositionally biased region" description="Gly residues" evidence="1">
    <location>
        <begin position="14"/>
        <end position="25"/>
    </location>
</feature>
<reference evidence="2 3" key="1">
    <citation type="submission" date="2013-03" db="EMBL/GenBank/DDBJ databases">
        <title>The Genome Sequence of Cladophialophora psammophila CBS 110553.</title>
        <authorList>
            <consortium name="The Broad Institute Genomics Platform"/>
            <person name="Cuomo C."/>
            <person name="de Hoog S."/>
            <person name="Gorbushina A."/>
            <person name="Walker B."/>
            <person name="Young S.K."/>
            <person name="Zeng Q."/>
            <person name="Gargeya S."/>
            <person name="Fitzgerald M."/>
            <person name="Haas B."/>
            <person name="Abouelleil A."/>
            <person name="Allen A.W."/>
            <person name="Alvarado L."/>
            <person name="Arachchi H.M."/>
            <person name="Berlin A.M."/>
            <person name="Chapman S.B."/>
            <person name="Gainer-Dewar J."/>
            <person name="Goldberg J."/>
            <person name="Griggs A."/>
            <person name="Gujja S."/>
            <person name="Hansen M."/>
            <person name="Howarth C."/>
            <person name="Imamovic A."/>
            <person name="Ireland A."/>
            <person name="Larimer J."/>
            <person name="McCowan C."/>
            <person name="Murphy C."/>
            <person name="Pearson M."/>
            <person name="Poon T.W."/>
            <person name="Priest M."/>
            <person name="Roberts A."/>
            <person name="Saif S."/>
            <person name="Shea T."/>
            <person name="Sisk P."/>
            <person name="Sykes S."/>
            <person name="Wortman J."/>
            <person name="Nusbaum C."/>
            <person name="Birren B."/>
        </authorList>
    </citation>
    <scope>NUCLEOTIDE SEQUENCE [LARGE SCALE GENOMIC DNA]</scope>
    <source>
        <strain evidence="2 3">CBS 110553</strain>
    </source>
</reference>
<accession>W9WZI4</accession>
<dbReference type="GeneID" id="19188122"/>
<dbReference type="Proteomes" id="UP000019471">
    <property type="component" value="Unassembled WGS sequence"/>
</dbReference>
<evidence type="ECO:0000313" key="3">
    <source>
        <dbReference type="Proteomes" id="UP000019471"/>
    </source>
</evidence>
<organism evidence="2 3">
    <name type="scientific">Cladophialophora psammophila CBS 110553</name>
    <dbReference type="NCBI Taxonomy" id="1182543"/>
    <lineage>
        <taxon>Eukaryota</taxon>
        <taxon>Fungi</taxon>
        <taxon>Dikarya</taxon>
        <taxon>Ascomycota</taxon>
        <taxon>Pezizomycotina</taxon>
        <taxon>Eurotiomycetes</taxon>
        <taxon>Chaetothyriomycetidae</taxon>
        <taxon>Chaetothyriales</taxon>
        <taxon>Herpotrichiellaceae</taxon>
        <taxon>Cladophialophora</taxon>
    </lineage>
</organism>
<name>W9WZI4_9EURO</name>
<dbReference type="EMBL" id="AMGX01000004">
    <property type="protein sequence ID" value="EXJ73632.1"/>
    <property type="molecule type" value="Genomic_DNA"/>
</dbReference>
<dbReference type="RefSeq" id="XP_007742195.1">
    <property type="nucleotide sequence ID" value="XM_007744005.1"/>
</dbReference>
<keyword evidence="3" id="KW-1185">Reference proteome</keyword>
<gene>
    <name evidence="2" type="ORF">A1O5_03394</name>
</gene>
<feature type="region of interest" description="Disordered" evidence="1">
    <location>
        <begin position="116"/>
        <end position="138"/>
    </location>
</feature>
<feature type="compositionally biased region" description="Basic and acidic residues" evidence="1">
    <location>
        <begin position="251"/>
        <end position="260"/>
    </location>
</feature>
<comment type="caution">
    <text evidence="2">The sequence shown here is derived from an EMBL/GenBank/DDBJ whole genome shotgun (WGS) entry which is preliminary data.</text>
</comment>
<dbReference type="OrthoDB" id="4154296at2759"/>
<evidence type="ECO:0000256" key="1">
    <source>
        <dbReference type="SAM" id="MobiDB-lite"/>
    </source>
</evidence>
<sequence>MPFRFSELARRGKSFGGGGDGGGGASNAAEINVPSSPSRPVTAASYDFRPSGPLPPPPPPPPPPGAKALDRNDSLTSVSICYDNGTGRLHDSFVQQQDLPPHVRTTEQLAEFIRNRSHSDEYRDEAGGNPFSSSPPSPFPCSRVWSSSHYSTDSTPAGAGAASPFYRHASDAYERLRPATASSGTSTTTTKAAAHPVVVAGVRHRYVAQPAVVRVLPGSTRAHAYQGFWLGRGTMRKTEAETKGSTKSWRAKKEGKDKHAASSSWFDD</sequence>
<proteinExistence type="predicted"/>
<protein>
    <submittedName>
        <fullName evidence="2">Uncharacterized protein</fullName>
    </submittedName>
</protein>
<feature type="region of interest" description="Disordered" evidence="1">
    <location>
        <begin position="237"/>
        <end position="268"/>
    </location>
</feature>
<dbReference type="AlphaFoldDB" id="W9WZI4"/>
<feature type="compositionally biased region" description="Basic and acidic residues" evidence="1">
    <location>
        <begin position="116"/>
        <end position="126"/>
    </location>
</feature>